<reference evidence="8" key="1">
    <citation type="submission" date="2012-01" db="EMBL/GenBank/DDBJ databases">
        <title>The cloning and analysis of cycloartenol synthase mRNA from Eleutherococcus senticosus.</title>
        <authorList>
            <person name="Xing Z.B."/>
        </authorList>
    </citation>
    <scope>NUCLEOTIDE SEQUENCE</scope>
    <source>
        <strain evidence="8">EWSL-1</strain>
    </source>
</reference>
<keyword evidence="3" id="KW-0677">Repeat</keyword>
<feature type="domain" description="Squalene cyclase N-terminal" evidence="7">
    <location>
        <begin position="98"/>
        <end position="401"/>
    </location>
</feature>
<dbReference type="GO" id="GO:0005811">
    <property type="term" value="C:lipid droplet"/>
    <property type="evidence" value="ECO:0007669"/>
    <property type="project" value="InterPro"/>
</dbReference>
<dbReference type="FunFam" id="1.50.10.20:FF:000002">
    <property type="entry name" value="Terpene cyclase/mutase family member"/>
    <property type="match status" value="1"/>
</dbReference>
<dbReference type="GO" id="GO:0016871">
    <property type="term" value="F:cycloartenol synthase activity"/>
    <property type="evidence" value="ECO:0007669"/>
    <property type="project" value="UniProtKB-ARBA"/>
</dbReference>
<comment type="pathway">
    <text evidence="1">Secondary metabolite biosynthesis; terpenoid biosynthesis.</text>
</comment>
<dbReference type="EC" id="5.4.99.-" evidence="5"/>
<accession>H9CW55</accession>
<dbReference type="SUPFAM" id="SSF48239">
    <property type="entry name" value="Terpenoid cyclases/Protein prenyltransferases"/>
    <property type="match status" value="2"/>
</dbReference>
<evidence type="ECO:0000256" key="2">
    <source>
        <dbReference type="ARBA" id="ARBA00009755"/>
    </source>
</evidence>
<organism evidence="8">
    <name type="scientific">Eleutherococcus senticosus</name>
    <dbReference type="NCBI Taxonomy" id="82096"/>
    <lineage>
        <taxon>Eukaryota</taxon>
        <taxon>Viridiplantae</taxon>
        <taxon>Streptophyta</taxon>
        <taxon>Embryophyta</taxon>
        <taxon>Tracheophyta</taxon>
        <taxon>Spermatophyta</taxon>
        <taxon>Magnoliopsida</taxon>
        <taxon>eudicotyledons</taxon>
        <taxon>Gunneridae</taxon>
        <taxon>Pentapetalae</taxon>
        <taxon>asterids</taxon>
        <taxon>campanulids</taxon>
        <taxon>Apiales</taxon>
        <taxon>Araliaceae</taxon>
        <taxon>Eleutherococcus</taxon>
    </lineage>
</organism>
<evidence type="ECO:0000256" key="1">
    <source>
        <dbReference type="ARBA" id="ARBA00004721"/>
    </source>
</evidence>
<evidence type="ECO:0000256" key="4">
    <source>
        <dbReference type="ARBA" id="ARBA00023235"/>
    </source>
</evidence>
<evidence type="ECO:0000259" key="6">
    <source>
        <dbReference type="Pfam" id="PF13243"/>
    </source>
</evidence>
<dbReference type="InterPro" id="IPR032696">
    <property type="entry name" value="SQ_cyclase_C"/>
</dbReference>
<dbReference type="NCBIfam" id="TIGR01787">
    <property type="entry name" value="squalene_cyclas"/>
    <property type="match status" value="1"/>
</dbReference>
<dbReference type="InterPro" id="IPR002365">
    <property type="entry name" value="Terpene_synthase_CS"/>
</dbReference>
<dbReference type="CDD" id="cd02892">
    <property type="entry name" value="SQCY_1"/>
    <property type="match status" value="1"/>
</dbReference>
<evidence type="ECO:0000256" key="3">
    <source>
        <dbReference type="ARBA" id="ARBA00022737"/>
    </source>
</evidence>
<feature type="domain" description="Squalene cyclase C-terminal" evidence="6">
    <location>
        <begin position="413"/>
        <end position="750"/>
    </location>
</feature>
<dbReference type="PROSITE" id="PS01074">
    <property type="entry name" value="TERPENE_SYNTHASES"/>
    <property type="match status" value="1"/>
</dbReference>
<dbReference type="AlphaFoldDB" id="H9CW55"/>
<comment type="similarity">
    <text evidence="2 5">Belongs to the terpene cyclase/mutase family.</text>
</comment>
<evidence type="ECO:0000313" key="8">
    <source>
        <dbReference type="EMBL" id="AFC67276.1"/>
    </source>
</evidence>
<sequence length="758" mass="85991">MWKLKIAEGGNPWLRTLNDHVGRQIWEFDPKIGSPEELAEIDNVRDTFRKYRFEKKHSSDLLMRIQFANENPGSVVLPQVKVKDADDISKDKVTVTLKRAMSFYSTLQAHDGHWPGDYGGPMFLMPGLVITLSITGALNAVLSKEHKREICRYLYNHQNRDGGWGLHIEGPSTMFGTVLNYVTLRLLGEGANDGQGAMEKGRQWILDHGGAATITSWGKMWLSVLGVFEWSGNNPLPPEIWLLPYILPFPPGRMWCHCRMVYLPMSYLYGKRFVGPITSTVLSLRKELFTVPYHEIDWNQARNLCAKEDLYYPHPLIQDILWASIDKVLEPIFMRWPGKKLREKSLRTVMEHIHYEDENTRYICIGPVNKVLNMLCCWAEDPNSEAFKLHLPRLNDFLWLAEDGMKMQGYNGSQLWDTAFAVQAIISTKLTDEFGPTLRKAHMFIKNSQVLDDCPGDIDFWYRHISKGARPFSTADHGWPTSDCAAEGFKAVLLLSKLPSELVGEPLDAKRLYDAVNVILSLQNSDGGYATYELTRSYSWLELINPAETFGDIVIDYPYVECTSAAIQALSAFKKLYHDHRREEIQLSIEKAALFVEKIQASDGSWYGSWGVCFTYGTWFGVKGLVAAGRTFSSCSSIRKACDFLLSKQLASAGWGESYLSCQNKVYTNLEGNRSHVVNTGWALLALIDAGQAKRDPAPLHRAARLLINSQMENGDFPQQEIMGVFNKNCMITYAAYRNIFPIWALGEYRCQVLLAPP</sequence>
<dbReference type="Pfam" id="PF13243">
    <property type="entry name" value="SQHop_cyclase_C"/>
    <property type="match status" value="1"/>
</dbReference>
<protein>
    <recommendedName>
        <fullName evidence="5">Terpene cyclase/mutase family member</fullName>
        <ecNumber evidence="5">5.4.99.-</ecNumber>
    </recommendedName>
</protein>
<dbReference type="Gene3D" id="1.50.10.20">
    <property type="match status" value="2"/>
</dbReference>
<proteinExistence type="evidence at transcript level"/>
<dbReference type="GO" id="GO:0016104">
    <property type="term" value="P:triterpenoid biosynthetic process"/>
    <property type="evidence" value="ECO:0007669"/>
    <property type="project" value="InterPro"/>
</dbReference>
<dbReference type="SFLD" id="SFLDG01016">
    <property type="entry name" value="Prenyltransferase_Like_2"/>
    <property type="match status" value="1"/>
</dbReference>
<evidence type="ECO:0000256" key="5">
    <source>
        <dbReference type="RuleBase" id="RU362003"/>
    </source>
</evidence>
<dbReference type="InterPro" id="IPR032697">
    <property type="entry name" value="SQ_cyclase_N"/>
</dbReference>
<dbReference type="FunFam" id="1.50.10.20:FF:000022">
    <property type="entry name" value="Terpene cyclase/mutase family member"/>
    <property type="match status" value="1"/>
</dbReference>
<dbReference type="PANTHER" id="PTHR11764:SF20">
    <property type="entry name" value="LANOSTEROL SYNTHASE"/>
    <property type="match status" value="1"/>
</dbReference>
<dbReference type="InterPro" id="IPR008930">
    <property type="entry name" value="Terpenoid_cyclase/PrenylTrfase"/>
</dbReference>
<dbReference type="Pfam" id="PF13249">
    <property type="entry name" value="SQHop_cyclase_N"/>
    <property type="match status" value="1"/>
</dbReference>
<dbReference type="PANTHER" id="PTHR11764">
    <property type="entry name" value="TERPENE CYCLASE/MUTASE FAMILY MEMBER"/>
    <property type="match status" value="1"/>
</dbReference>
<dbReference type="EMBL" id="JQ400139">
    <property type="protein sequence ID" value="AFC67276.1"/>
    <property type="molecule type" value="mRNA"/>
</dbReference>
<name>H9CW55_9APIA</name>
<dbReference type="InterPro" id="IPR018333">
    <property type="entry name" value="Squalene_cyclase"/>
</dbReference>
<evidence type="ECO:0000259" key="7">
    <source>
        <dbReference type="Pfam" id="PF13249"/>
    </source>
</evidence>
<keyword evidence="4 5" id="KW-0413">Isomerase</keyword>
<dbReference type="SMR" id="H9CW55"/>